<protein>
    <recommendedName>
        <fullName evidence="3">IPT/TIG domain-containing protein</fullName>
    </recommendedName>
</protein>
<name>A0ABP6TU06_9ACTN</name>
<dbReference type="Pfam" id="PF01833">
    <property type="entry name" value="TIG"/>
    <property type="match status" value="4"/>
</dbReference>
<sequence>MPPPVVSAVSPNQGSTSGGTVVTVTGVGFTGAFLVRFGTKPAASFTVNSDTQITAVTPSGTGTVNVIVTSDQGSSTQQVPFTYVSASQPTVTSVSPSQGPTVGGTAVTLTGTNFTGATAVRFDGVNAPSFTVNSATQITTVTPAHPAGAAPVTVTTPGGTSNPADPNAYFFYVATPTVSTVTPGSGTTAGGTAVTLTGTNFTGATAVRFDGVNAPSFTVNSATQITTVTPAHPAGAASVTVTTPGGTSSPSTFIYLSQPTLTSLAPAQGPAGSGTVVTLSGTNLTTATAVRFGTTLAQFVVVSPTRIEAVSPPGTAGSVTVTVTTPAGTSNGLPYNRVAAPGI</sequence>
<dbReference type="PANTHER" id="PTHR46769:SF2">
    <property type="entry name" value="FIBROCYSTIN-L ISOFORM 2 PRECURSOR-RELATED"/>
    <property type="match status" value="1"/>
</dbReference>
<dbReference type="RefSeq" id="WP_193458839.1">
    <property type="nucleotide sequence ID" value="NZ_BAAAXF010000037.1"/>
</dbReference>
<gene>
    <name evidence="4" type="ORF">GCM10019016_056750</name>
</gene>
<feature type="domain" description="IPT/TIG" evidence="3">
    <location>
        <begin position="3"/>
        <end position="84"/>
    </location>
</feature>
<evidence type="ECO:0000256" key="1">
    <source>
        <dbReference type="ARBA" id="ARBA00022729"/>
    </source>
</evidence>
<dbReference type="SUPFAM" id="SSF81296">
    <property type="entry name" value="E set domains"/>
    <property type="match status" value="4"/>
</dbReference>
<evidence type="ECO:0000256" key="2">
    <source>
        <dbReference type="SAM" id="MobiDB-lite"/>
    </source>
</evidence>
<dbReference type="InterPro" id="IPR013783">
    <property type="entry name" value="Ig-like_fold"/>
</dbReference>
<dbReference type="InterPro" id="IPR002909">
    <property type="entry name" value="IPT_dom"/>
</dbReference>
<comment type="caution">
    <text evidence="4">The sequence shown here is derived from an EMBL/GenBank/DDBJ whole genome shotgun (WGS) entry which is preliminary data.</text>
</comment>
<accession>A0ABP6TU06</accession>
<dbReference type="SMART" id="SM00429">
    <property type="entry name" value="IPT"/>
    <property type="match status" value="4"/>
</dbReference>
<feature type="region of interest" description="Disordered" evidence="2">
    <location>
        <begin position="1"/>
        <end position="20"/>
    </location>
</feature>
<dbReference type="EMBL" id="BAAAXF010000037">
    <property type="protein sequence ID" value="GAA3498572.1"/>
    <property type="molecule type" value="Genomic_DNA"/>
</dbReference>
<reference evidence="5" key="1">
    <citation type="journal article" date="2019" name="Int. J. Syst. Evol. Microbiol.">
        <title>The Global Catalogue of Microorganisms (GCM) 10K type strain sequencing project: providing services to taxonomists for standard genome sequencing and annotation.</title>
        <authorList>
            <consortium name="The Broad Institute Genomics Platform"/>
            <consortium name="The Broad Institute Genome Sequencing Center for Infectious Disease"/>
            <person name="Wu L."/>
            <person name="Ma J."/>
        </authorList>
    </citation>
    <scope>NUCLEOTIDE SEQUENCE [LARGE SCALE GENOMIC DNA]</scope>
    <source>
        <strain evidence="5">JCM 4816</strain>
    </source>
</reference>
<dbReference type="InterPro" id="IPR014756">
    <property type="entry name" value="Ig_E-set"/>
</dbReference>
<dbReference type="CDD" id="cd00102">
    <property type="entry name" value="IPT"/>
    <property type="match status" value="2"/>
</dbReference>
<feature type="domain" description="IPT/TIG" evidence="3">
    <location>
        <begin position="258"/>
        <end position="338"/>
    </location>
</feature>
<evidence type="ECO:0000313" key="4">
    <source>
        <dbReference type="EMBL" id="GAA3498572.1"/>
    </source>
</evidence>
<dbReference type="PANTHER" id="PTHR46769">
    <property type="entry name" value="POLYCYSTIC KIDNEY AND HEPATIC DISEASE 1 (AUTOSOMAL RECESSIVE)-LIKE 1"/>
    <property type="match status" value="1"/>
</dbReference>
<dbReference type="Proteomes" id="UP001501455">
    <property type="component" value="Unassembled WGS sequence"/>
</dbReference>
<feature type="domain" description="IPT/TIG" evidence="3">
    <location>
        <begin position="175"/>
        <end position="256"/>
    </location>
</feature>
<feature type="domain" description="IPT/TIG" evidence="3">
    <location>
        <begin position="88"/>
        <end position="173"/>
    </location>
</feature>
<keyword evidence="1" id="KW-0732">Signal</keyword>
<organism evidence="4 5">
    <name type="scientific">Streptomyces prasinosporus</name>
    <dbReference type="NCBI Taxonomy" id="68256"/>
    <lineage>
        <taxon>Bacteria</taxon>
        <taxon>Bacillati</taxon>
        <taxon>Actinomycetota</taxon>
        <taxon>Actinomycetes</taxon>
        <taxon>Kitasatosporales</taxon>
        <taxon>Streptomycetaceae</taxon>
        <taxon>Streptomyces</taxon>
        <taxon>Streptomyces albogriseolus group</taxon>
    </lineage>
</organism>
<keyword evidence="5" id="KW-1185">Reference proteome</keyword>
<proteinExistence type="predicted"/>
<dbReference type="InterPro" id="IPR052387">
    <property type="entry name" value="Fibrocystin"/>
</dbReference>
<evidence type="ECO:0000313" key="5">
    <source>
        <dbReference type="Proteomes" id="UP001501455"/>
    </source>
</evidence>
<dbReference type="Gene3D" id="2.60.40.10">
    <property type="entry name" value="Immunoglobulins"/>
    <property type="match status" value="4"/>
</dbReference>
<evidence type="ECO:0000259" key="3">
    <source>
        <dbReference type="SMART" id="SM00429"/>
    </source>
</evidence>